<dbReference type="PATRIC" id="fig|2287.6.peg.467"/>
<reference evidence="13 14" key="1">
    <citation type="journal article" date="2015" name="Genome Announc.">
        <title>Complete Genome Sequence of Sulfolobus solfataricus Strain 98/2 and Evolved Derivatives.</title>
        <authorList>
            <person name="McCarthy S."/>
            <person name="Gradnigo J."/>
            <person name="Johnson T."/>
            <person name="Payne S."/>
            <person name="Lipzen A."/>
            <person name="Martin J."/>
            <person name="Schackwitz W."/>
            <person name="Moriyama E."/>
            <person name="Blum P."/>
        </authorList>
    </citation>
    <scope>NUCLEOTIDE SEQUENCE [LARGE SCALE GENOMIC DNA]</scope>
    <source>
        <strain evidence="13">98/2 SULC</strain>
        <strain evidence="1">SARC-B</strain>
        <strain evidence="2">SARC-C</strain>
        <strain evidence="3 15">SULA</strain>
        <strain evidence="14">SULB</strain>
    </source>
</reference>
<dbReference type="EMBL" id="CP011056">
    <property type="protein sequence ID" value="AKA75560.1"/>
    <property type="molecule type" value="Genomic_DNA"/>
</dbReference>
<evidence type="ECO:0000313" key="20">
    <source>
        <dbReference type="Proteomes" id="UP000273443"/>
    </source>
</evidence>
<dbReference type="Proteomes" id="UP000033106">
    <property type="component" value="Chromosome"/>
</dbReference>
<dbReference type="Proteomes" id="UP000273194">
    <property type="component" value="Chromosome"/>
</dbReference>
<dbReference type="Proteomes" id="UP000273443">
    <property type="component" value="Chromosome"/>
</dbReference>
<evidence type="ECO:0000313" key="9">
    <source>
        <dbReference type="EMBL" id="AZF80449.1"/>
    </source>
</evidence>
<evidence type="ECO:0000313" key="24">
    <source>
        <dbReference type="Proteomes" id="UP000594632"/>
    </source>
</evidence>
<evidence type="ECO:0000313" key="13">
    <source>
        <dbReference type="Proteomes" id="UP000033057"/>
    </source>
</evidence>
<evidence type="ECO:0000313" key="11">
    <source>
        <dbReference type="EMBL" id="QPG49858.1"/>
    </source>
</evidence>
<dbReference type="EMBL" id="CP033241">
    <property type="protein sequence ID" value="AZF83056.1"/>
    <property type="molecule type" value="Genomic_DNA"/>
</dbReference>
<reference evidence="2" key="5">
    <citation type="submission" date="2018-10" db="EMBL/GenBank/DDBJ databases">
        <authorList>
            <person name="McCarthy S."/>
            <person name="Gradnigo J."/>
            <person name="Johnson T."/>
            <person name="Payne S."/>
            <person name="Lipzen A."/>
            <person name="Schackwitz W."/>
            <person name="Martin J."/>
            <person name="Moriyama E."/>
            <person name="Blum P."/>
        </authorList>
    </citation>
    <scope>NUCLEOTIDE SEQUENCE</scope>
    <source>
        <strain evidence="1">SARC-B</strain>
        <strain evidence="2">SARC-C</strain>
        <strain evidence="3">SULA</strain>
    </source>
</reference>
<evidence type="ECO:0000313" key="10">
    <source>
        <dbReference type="EMBL" id="AZF83056.1"/>
    </source>
</evidence>
<evidence type="ECO:0000313" key="21">
    <source>
        <dbReference type="Proteomes" id="UP000275843"/>
    </source>
</evidence>
<sequence length="145" mass="16385">MTNESIKYIAIKMLADKAYVVDAIYSYLVEGERPSVLAYKYGITKHTIRGNIMRFVEKAGGEGRARKLIALVKQSNAKVSPIVYKSDGMYTCLLCNEKLDEGKLEKHITTKHKAELQRAINYIMSKVEGKKKQEEANKKEVVVNA</sequence>
<dbReference type="GeneID" id="44128378"/>
<accession>A0A0E3JWB5</accession>
<dbReference type="EMBL" id="CP033236">
    <property type="protein sequence ID" value="AZF69992.1"/>
    <property type="molecule type" value="Genomic_DNA"/>
</dbReference>
<evidence type="ECO:0000313" key="14">
    <source>
        <dbReference type="Proteomes" id="UP000033085"/>
    </source>
</evidence>
<dbReference type="Proteomes" id="UP000267993">
    <property type="component" value="Chromosome"/>
</dbReference>
<gene>
    <name evidence="11" type="ORF">HFC64_08580</name>
    <name evidence="12" type="ORF">SSOP1_2775</name>
    <name evidence="3" type="ORF">SULA_0452</name>
    <name evidence="1" type="ORF">SULB_0454</name>
    <name evidence="2" type="ORF">SULC_0452</name>
    <name evidence="4" type="ORF">SULG_02305</name>
    <name evidence="5" type="ORF">SULH_02305</name>
    <name evidence="6" type="ORF">SULI_02305</name>
    <name evidence="7" type="ORF">SULM_02305</name>
    <name evidence="8" type="ORF">SULN_02305</name>
    <name evidence="9" type="ORF">SULO_02315</name>
    <name evidence="10" type="ORF">SULZ_02315</name>
</gene>
<dbReference type="OrthoDB" id="41593at2157"/>
<dbReference type="EMBL" id="CP011057">
    <property type="protein sequence ID" value="AKA78254.1"/>
    <property type="molecule type" value="Genomic_DNA"/>
</dbReference>
<evidence type="ECO:0000313" key="12">
    <source>
        <dbReference type="EMBL" id="SAI86329.1"/>
    </source>
</evidence>
<proteinExistence type="predicted"/>
<evidence type="ECO:0000313" key="3">
    <source>
        <dbReference type="EMBL" id="AKA78254.1"/>
    </source>
</evidence>
<protein>
    <submittedName>
        <fullName evidence="2">Uncharacterized protein</fullName>
    </submittedName>
</protein>
<dbReference type="EMBL" id="CP011055">
    <property type="protein sequence ID" value="AKA72862.1"/>
    <property type="molecule type" value="Genomic_DNA"/>
</dbReference>
<dbReference type="RefSeq" id="WP_009988558.1">
    <property type="nucleotide sequence ID" value="NZ_CP011055.2"/>
</dbReference>
<dbReference type="GeneID" id="1452688"/>
<dbReference type="Proteomes" id="UP000282269">
    <property type="component" value="Chromosome"/>
</dbReference>
<dbReference type="Proteomes" id="UP000033057">
    <property type="component" value="Chromosome"/>
</dbReference>
<evidence type="ECO:0000313" key="2">
    <source>
        <dbReference type="EMBL" id="AKA75560.1"/>
    </source>
</evidence>
<dbReference type="Proteomes" id="UP000076770">
    <property type="component" value="Chromosome i"/>
</dbReference>
<name>A0A0E3JWB5_SACSO</name>
<evidence type="ECO:0000313" key="1">
    <source>
        <dbReference type="EMBL" id="AKA72862.1"/>
    </source>
</evidence>
<dbReference type="Proteomes" id="UP000275843">
    <property type="component" value="Chromosome"/>
</dbReference>
<organism evidence="2 13">
    <name type="scientific">Saccharolobus solfataricus</name>
    <name type="common">Sulfolobus solfataricus</name>
    <dbReference type="NCBI Taxonomy" id="2287"/>
    <lineage>
        <taxon>Archaea</taxon>
        <taxon>Thermoproteota</taxon>
        <taxon>Thermoprotei</taxon>
        <taxon>Sulfolobales</taxon>
        <taxon>Sulfolobaceae</taxon>
        <taxon>Saccharolobus</taxon>
    </lineage>
</organism>
<evidence type="ECO:0000313" key="16">
    <source>
        <dbReference type="Proteomes" id="UP000076770"/>
    </source>
</evidence>
<evidence type="ECO:0000313" key="17">
    <source>
        <dbReference type="Proteomes" id="UP000267993"/>
    </source>
</evidence>
<evidence type="ECO:0000313" key="8">
    <source>
        <dbReference type="EMBL" id="AZF77842.1"/>
    </source>
</evidence>
<evidence type="ECO:0000313" key="7">
    <source>
        <dbReference type="EMBL" id="AZF75233.1"/>
    </source>
</evidence>
<evidence type="ECO:0000313" key="22">
    <source>
        <dbReference type="Proteomes" id="UP000278715"/>
    </source>
</evidence>
<dbReference type="EMBL" id="CP033235">
    <property type="protein sequence ID" value="AZF67372.1"/>
    <property type="molecule type" value="Genomic_DNA"/>
</dbReference>
<dbReference type="Proteomes" id="UP000278715">
    <property type="component" value="Chromosome"/>
</dbReference>
<reference evidence="16" key="3">
    <citation type="submission" date="2016-04" db="EMBL/GenBank/DDBJ databases">
        <authorList>
            <person name="Shah S.A."/>
            <person name="Garrett R.A."/>
        </authorList>
    </citation>
    <scope>NUCLEOTIDE SEQUENCE [LARGE SCALE GENOMIC DNA]</scope>
    <source>
        <strain evidence="16">ATCC 35091 / DSM 1616 / JCM 8930 / NBRC 15331 / P1</strain>
    </source>
</reference>
<evidence type="ECO:0000313" key="18">
    <source>
        <dbReference type="Proteomes" id="UP000269431"/>
    </source>
</evidence>
<evidence type="ECO:0000313" key="15">
    <source>
        <dbReference type="Proteomes" id="UP000033106"/>
    </source>
</evidence>
<dbReference type="Proteomes" id="UP000269431">
    <property type="component" value="Chromosome"/>
</dbReference>
<dbReference type="Proteomes" id="UP000594632">
    <property type="component" value="Chromosome"/>
</dbReference>
<evidence type="ECO:0000313" key="23">
    <source>
        <dbReference type="Proteomes" id="UP000282269"/>
    </source>
</evidence>
<dbReference type="KEGG" id="ssof:SULC_0452"/>
<reference evidence="17 18" key="4">
    <citation type="journal article" date="2018" name="Proc. Natl. Acad. Sci. U.S.A.">
        <title>Nonmutational mechanism of inheritance in the Archaeon Sulfolobus solfataricus.</title>
        <authorList>
            <person name="Payne S."/>
            <person name="McCarthy S."/>
            <person name="Johnson T."/>
            <person name="North E."/>
            <person name="Blum P."/>
        </authorList>
    </citation>
    <scope>NUCLEOTIDE SEQUENCE [LARGE SCALE GENOMIC DNA]</scope>
    <source>
        <strain evidence="5 17">SARC-H</strain>
        <strain evidence="6 21">SARC-I</strain>
        <strain evidence="8 22">SARC-N</strain>
        <strain evidence="9 23">SARC-O</strain>
        <strain evidence="10 18">SUL120</strain>
        <strain evidence="4 19">SULG</strain>
        <strain evidence="7 20">SULM</strain>
    </source>
</reference>
<dbReference type="EMBL" id="CP033238">
    <property type="protein sequence ID" value="AZF75233.1"/>
    <property type="molecule type" value="Genomic_DNA"/>
</dbReference>
<evidence type="ECO:0000313" key="6">
    <source>
        <dbReference type="EMBL" id="AZF72612.1"/>
    </source>
</evidence>
<reference evidence="11 24" key="6">
    <citation type="journal article" date="2020" name="Nat. Commun.">
        <title>The structures of two archaeal type IV pili illuminate evolutionary relationships.</title>
        <authorList>
            <person name="Wang F."/>
            <person name="Baquero D.P."/>
            <person name="Su Z."/>
            <person name="Beltran L.C."/>
            <person name="Prangishvili D."/>
            <person name="Krupovic M."/>
            <person name="Egelman E.H."/>
        </authorList>
    </citation>
    <scope>NUCLEOTIDE SEQUENCE [LARGE SCALE GENOMIC DNA]</scope>
    <source>
        <strain evidence="11 24">POZ149</strain>
    </source>
</reference>
<dbReference type="EMBL" id="CP050869">
    <property type="protein sequence ID" value="QPG49858.1"/>
    <property type="molecule type" value="Genomic_DNA"/>
</dbReference>
<reference evidence="12" key="2">
    <citation type="submission" date="2016-04" db="EMBL/GenBank/DDBJ databases">
        <authorList>
            <person name="Evans L.H."/>
            <person name="Alamgir A."/>
            <person name="Owens N."/>
            <person name="Weber N.D."/>
            <person name="Virtaneva K."/>
            <person name="Barbian K."/>
            <person name="Babar A."/>
            <person name="Rosenke K."/>
        </authorList>
    </citation>
    <scope>NUCLEOTIDE SEQUENCE</scope>
    <source>
        <strain evidence="12">P1</strain>
    </source>
</reference>
<evidence type="ECO:0000313" key="19">
    <source>
        <dbReference type="Proteomes" id="UP000273194"/>
    </source>
</evidence>
<dbReference type="EMBL" id="CP033240">
    <property type="protein sequence ID" value="AZF80449.1"/>
    <property type="molecule type" value="Genomic_DNA"/>
</dbReference>
<dbReference type="Proteomes" id="UP000033085">
    <property type="component" value="Chromosome"/>
</dbReference>
<dbReference type="AlphaFoldDB" id="A0A0E3JWB5"/>
<dbReference type="EMBL" id="CP033237">
    <property type="protein sequence ID" value="AZF72612.1"/>
    <property type="molecule type" value="Genomic_DNA"/>
</dbReference>
<evidence type="ECO:0000313" key="5">
    <source>
        <dbReference type="EMBL" id="AZF69992.1"/>
    </source>
</evidence>
<dbReference type="KEGG" id="ssoa:SULA_0452"/>
<dbReference type="EMBL" id="LT549890">
    <property type="protein sequence ID" value="SAI86329.1"/>
    <property type="molecule type" value="Genomic_DNA"/>
</dbReference>
<dbReference type="EMBL" id="CP033239">
    <property type="protein sequence ID" value="AZF77842.1"/>
    <property type="molecule type" value="Genomic_DNA"/>
</dbReference>
<dbReference type="KEGG" id="ssol:SULB_0454"/>
<evidence type="ECO:0000313" key="4">
    <source>
        <dbReference type="EMBL" id="AZF67372.1"/>
    </source>
</evidence>